<accession>A0ABW7YRF2</accession>
<evidence type="ECO:0000313" key="8">
    <source>
        <dbReference type="EMBL" id="MFI6497894.1"/>
    </source>
</evidence>
<evidence type="ECO:0000256" key="1">
    <source>
        <dbReference type="ARBA" id="ARBA00010914"/>
    </source>
</evidence>
<dbReference type="EMBL" id="JBITGY010000003">
    <property type="protein sequence ID" value="MFI6497894.1"/>
    <property type="molecule type" value="Genomic_DNA"/>
</dbReference>
<dbReference type="Gene3D" id="3.10.20.30">
    <property type="match status" value="1"/>
</dbReference>
<comment type="similarity">
    <text evidence="1">Belongs to the adrenodoxin/putidaredoxin family.</text>
</comment>
<dbReference type="InterPro" id="IPR012675">
    <property type="entry name" value="Beta-grasp_dom_sf"/>
</dbReference>
<dbReference type="PRINTS" id="PR00355">
    <property type="entry name" value="ADRENODOXIN"/>
</dbReference>
<dbReference type="Proteomes" id="UP001612741">
    <property type="component" value="Unassembled WGS sequence"/>
</dbReference>
<name>A0ABW7YRF2_9ACTN</name>
<keyword evidence="4" id="KW-0408">Iron</keyword>
<dbReference type="InterPro" id="IPR036010">
    <property type="entry name" value="2Fe-2S_ferredoxin-like_sf"/>
</dbReference>
<evidence type="ECO:0000256" key="6">
    <source>
        <dbReference type="ARBA" id="ARBA00034078"/>
    </source>
</evidence>
<keyword evidence="5" id="KW-0411">Iron-sulfur</keyword>
<keyword evidence="2" id="KW-0001">2Fe-2S</keyword>
<keyword evidence="3" id="KW-0479">Metal-binding</keyword>
<evidence type="ECO:0000259" key="7">
    <source>
        <dbReference type="PROSITE" id="PS51085"/>
    </source>
</evidence>
<dbReference type="PROSITE" id="PS51085">
    <property type="entry name" value="2FE2S_FER_2"/>
    <property type="match status" value="1"/>
</dbReference>
<organism evidence="8 9">
    <name type="scientific">Nonomuraea typhae</name>
    <dbReference type="NCBI Taxonomy" id="2603600"/>
    <lineage>
        <taxon>Bacteria</taxon>
        <taxon>Bacillati</taxon>
        <taxon>Actinomycetota</taxon>
        <taxon>Actinomycetes</taxon>
        <taxon>Streptosporangiales</taxon>
        <taxon>Streptosporangiaceae</taxon>
        <taxon>Nonomuraea</taxon>
    </lineage>
</organism>
<comment type="cofactor">
    <cofactor evidence="6">
        <name>[2Fe-2S] cluster</name>
        <dbReference type="ChEBI" id="CHEBI:190135"/>
    </cofactor>
</comment>
<evidence type="ECO:0000256" key="5">
    <source>
        <dbReference type="ARBA" id="ARBA00023014"/>
    </source>
</evidence>
<comment type="caution">
    <text evidence="8">The sequence shown here is derived from an EMBL/GenBank/DDBJ whole genome shotgun (WGS) entry which is preliminary data.</text>
</comment>
<dbReference type="CDD" id="cd00207">
    <property type="entry name" value="fer2"/>
    <property type="match status" value="1"/>
</dbReference>
<dbReference type="SUPFAM" id="SSF54292">
    <property type="entry name" value="2Fe-2S ferredoxin-like"/>
    <property type="match status" value="1"/>
</dbReference>
<evidence type="ECO:0000256" key="4">
    <source>
        <dbReference type="ARBA" id="ARBA00023004"/>
    </source>
</evidence>
<dbReference type="InterPro" id="IPR001055">
    <property type="entry name" value="Adrenodoxin-like"/>
</dbReference>
<evidence type="ECO:0000313" key="9">
    <source>
        <dbReference type="Proteomes" id="UP001612741"/>
    </source>
</evidence>
<dbReference type="Pfam" id="PF00111">
    <property type="entry name" value="Fer2"/>
    <property type="match status" value="1"/>
</dbReference>
<evidence type="ECO:0000256" key="2">
    <source>
        <dbReference type="ARBA" id="ARBA00022714"/>
    </source>
</evidence>
<sequence length="109" mass="11747">MTAEVEVTFIGHDGARQTGRVPEGESLMRAALLLDVPGILAECGGMCACATCHCYIEDGWAERLEPRSDMEEGMLLAALDTTRASRLSCQVTLTRELAGLVVRVPPRQA</sequence>
<dbReference type="PANTHER" id="PTHR23426">
    <property type="entry name" value="FERREDOXIN/ADRENODOXIN"/>
    <property type="match status" value="1"/>
</dbReference>
<reference evidence="8 9" key="1">
    <citation type="submission" date="2024-10" db="EMBL/GenBank/DDBJ databases">
        <title>The Natural Products Discovery Center: Release of the First 8490 Sequenced Strains for Exploring Actinobacteria Biosynthetic Diversity.</title>
        <authorList>
            <person name="Kalkreuter E."/>
            <person name="Kautsar S.A."/>
            <person name="Yang D."/>
            <person name="Bader C.D."/>
            <person name="Teijaro C.N."/>
            <person name="Fluegel L."/>
            <person name="Davis C.M."/>
            <person name="Simpson J.R."/>
            <person name="Lauterbach L."/>
            <person name="Steele A.D."/>
            <person name="Gui C."/>
            <person name="Meng S."/>
            <person name="Li G."/>
            <person name="Viehrig K."/>
            <person name="Ye F."/>
            <person name="Su P."/>
            <person name="Kiefer A.F."/>
            <person name="Nichols A."/>
            <person name="Cepeda A.J."/>
            <person name="Yan W."/>
            <person name="Fan B."/>
            <person name="Jiang Y."/>
            <person name="Adhikari A."/>
            <person name="Zheng C.-J."/>
            <person name="Schuster L."/>
            <person name="Cowan T.M."/>
            <person name="Smanski M.J."/>
            <person name="Chevrette M.G."/>
            <person name="De Carvalho L.P.S."/>
            <person name="Shen B."/>
        </authorList>
    </citation>
    <scope>NUCLEOTIDE SEQUENCE [LARGE SCALE GENOMIC DNA]</scope>
    <source>
        <strain evidence="8 9">NPDC050545</strain>
    </source>
</reference>
<dbReference type="InterPro" id="IPR001041">
    <property type="entry name" value="2Fe-2S_ferredoxin-type"/>
</dbReference>
<dbReference type="PANTHER" id="PTHR23426:SF65">
    <property type="entry name" value="FERREDOXIN-2, MITOCHONDRIAL"/>
    <property type="match status" value="1"/>
</dbReference>
<proteinExistence type="inferred from homology"/>
<keyword evidence="9" id="KW-1185">Reference proteome</keyword>
<dbReference type="RefSeq" id="WP_397081128.1">
    <property type="nucleotide sequence ID" value="NZ_JBITGY010000003.1"/>
</dbReference>
<feature type="domain" description="2Fe-2S ferredoxin-type" evidence="7">
    <location>
        <begin position="5"/>
        <end position="108"/>
    </location>
</feature>
<protein>
    <submittedName>
        <fullName evidence="8">2Fe-2S iron-sulfur cluster-binding protein</fullName>
    </submittedName>
</protein>
<evidence type="ECO:0000256" key="3">
    <source>
        <dbReference type="ARBA" id="ARBA00022723"/>
    </source>
</evidence>
<gene>
    <name evidence="8" type="ORF">ACIBG2_10940</name>
</gene>